<evidence type="ECO:0000256" key="1">
    <source>
        <dbReference type="ARBA" id="ARBA00009809"/>
    </source>
</evidence>
<gene>
    <name evidence="4" type="ORF">PAT3040_02062</name>
</gene>
<dbReference type="InterPro" id="IPR001944">
    <property type="entry name" value="Glycoside_Hdrlase_35"/>
</dbReference>
<dbReference type="Gene3D" id="3.20.20.80">
    <property type="entry name" value="Glycosidases"/>
    <property type="match status" value="1"/>
</dbReference>
<proteinExistence type="inferred from homology"/>
<keyword evidence="5" id="KW-1185">Reference proteome</keyword>
<evidence type="ECO:0000313" key="4">
    <source>
        <dbReference type="EMBL" id="GBG07509.1"/>
    </source>
</evidence>
<dbReference type="GO" id="GO:0004553">
    <property type="term" value="F:hydrolase activity, hydrolyzing O-glycosyl compounds"/>
    <property type="evidence" value="ECO:0007669"/>
    <property type="project" value="InterPro"/>
</dbReference>
<feature type="domain" description="Glycoside hydrolase 35 catalytic" evidence="3">
    <location>
        <begin position="40"/>
        <end position="381"/>
    </location>
</feature>
<dbReference type="PRINTS" id="PR00742">
    <property type="entry name" value="GLHYDRLASE35"/>
</dbReference>
<dbReference type="EMBL" id="BDQX01000098">
    <property type="protein sequence ID" value="GBG07509.1"/>
    <property type="molecule type" value="Genomic_DNA"/>
</dbReference>
<evidence type="ECO:0000313" key="5">
    <source>
        <dbReference type="Proteomes" id="UP000245202"/>
    </source>
</evidence>
<accession>A0A2R5EPC4</accession>
<reference evidence="4 5" key="1">
    <citation type="submission" date="2017-08" db="EMBL/GenBank/DDBJ databases">
        <title>Substantial Increase in Enzyme Production by Combined Drug-Resistance Mutations in Paenibacillus agaridevorans.</title>
        <authorList>
            <person name="Tanaka Y."/>
            <person name="Funane K."/>
            <person name="Hosaka T."/>
            <person name="Shiwa Y."/>
            <person name="Fujita N."/>
            <person name="Miyazaki T."/>
            <person name="Yoshikawa H."/>
            <person name="Murakami K."/>
            <person name="Kasahara K."/>
            <person name="Inaoka T."/>
            <person name="Hiraga Y."/>
            <person name="Ochi K."/>
        </authorList>
    </citation>
    <scope>NUCLEOTIDE SEQUENCE [LARGE SCALE GENOMIC DNA]</scope>
    <source>
        <strain evidence="4 5">T-3040</strain>
    </source>
</reference>
<dbReference type="Proteomes" id="UP000245202">
    <property type="component" value="Unassembled WGS sequence"/>
</dbReference>
<dbReference type="InterPro" id="IPR031330">
    <property type="entry name" value="Gly_Hdrlase_35_cat"/>
</dbReference>
<comment type="similarity">
    <text evidence="1 2">Belongs to the glycosyl hydrolase 35 family.</text>
</comment>
<protein>
    <submittedName>
        <fullName evidence="4">Glycoside hydrolase family 35</fullName>
    </submittedName>
</protein>
<dbReference type="AlphaFoldDB" id="A0A2R5EPC4"/>
<name>A0A2R5EPC4_9BACL</name>
<organism evidence="4 5">
    <name type="scientific">Paenibacillus agaridevorans</name>
    <dbReference type="NCBI Taxonomy" id="171404"/>
    <lineage>
        <taxon>Bacteria</taxon>
        <taxon>Bacillati</taxon>
        <taxon>Bacillota</taxon>
        <taxon>Bacilli</taxon>
        <taxon>Bacillales</taxon>
        <taxon>Paenibacillaceae</taxon>
        <taxon>Paenibacillus</taxon>
    </lineage>
</organism>
<dbReference type="RefSeq" id="WP_108992549.1">
    <property type="nucleotide sequence ID" value="NZ_BDQX01000098.1"/>
</dbReference>
<sequence>MKYVLDASRHGKAELIEGHLKMGGENPSGVKIDANSRYLTRGGKPWLPVMGEFHFSRCPHGQWEEELLKMKAGGIQIVATYVFWIHHEEIEGRFDWTGDKDLRTFVRLCQKHGLDALVRIGPWAHGECRNGGFPDWLYGRGALRTNDEDYLLYARRLYEEISRQVEGLAYQDGGPIIGIQLDNELTDNAEHLRTLKSMALESGIQAPLYTVTGWGGPGGARIPRDEVLPLFGGYPDHPWEKHTNPLPPGPHYFFHPMRNDPSIGSDLFGEKESEIRDLDDIDRYPDGCCELGGGVQITYHRRPVIDSDDVAAMAMVKIANGCNLLGYYMYHGGTQPLGELSTMQESDARGNQLPVRSYDFQAPIGEFGRIRDSYKSLKRLHLFIHDFGEKLALMTAVYPDIRPYSVEDTKTVRVAARMDGDSAFLFFNNYQRLTEMPDKERVQVELRLASETLNVPAAPFALKHDAYFFWPIQMDMGGARLKYATAQPLCTLREDEVTLYVFFEVAGVRPEFSFDPVSIADVELKEGGVEREEGVIAVRDLRPGLGCLFTVRTVEGEVIKVLTVNERQSLHMWKGQAFGRDRLIACEGNVTFEDDALHISGTEAERMAFAVYPPVERALDQGGLSLLAEQEGIFQAYKPVLQSREVEVTWKPTRDPSLHASFFEYLFEDEGQKGTAPEWEITLDPSAFVEANEITLVIDFVGDVAQAYIAGPCVADQFYSGVPWMIGLKRFREILANEPIVLKISPLLKKSNIYMPSRPEEDHQAEIRDVRAEAEYTIVVNA</sequence>
<evidence type="ECO:0000256" key="2">
    <source>
        <dbReference type="RuleBase" id="RU003679"/>
    </source>
</evidence>
<dbReference type="Pfam" id="PF01301">
    <property type="entry name" value="Glyco_hydro_35"/>
    <property type="match status" value="1"/>
</dbReference>
<evidence type="ECO:0000259" key="3">
    <source>
        <dbReference type="Pfam" id="PF01301"/>
    </source>
</evidence>
<keyword evidence="4" id="KW-0378">Hydrolase</keyword>
<dbReference type="InterPro" id="IPR017853">
    <property type="entry name" value="GH"/>
</dbReference>
<dbReference type="GO" id="GO:0005975">
    <property type="term" value="P:carbohydrate metabolic process"/>
    <property type="evidence" value="ECO:0007669"/>
    <property type="project" value="InterPro"/>
</dbReference>
<comment type="caution">
    <text evidence="4">The sequence shown here is derived from an EMBL/GenBank/DDBJ whole genome shotgun (WGS) entry which is preliminary data.</text>
</comment>
<dbReference type="SUPFAM" id="SSF51445">
    <property type="entry name" value="(Trans)glycosidases"/>
    <property type="match status" value="1"/>
</dbReference>
<dbReference type="PANTHER" id="PTHR23421">
    <property type="entry name" value="BETA-GALACTOSIDASE RELATED"/>
    <property type="match status" value="1"/>
</dbReference>